<organism evidence="3 4">
    <name type="scientific">Sphenostylis stenocarpa</name>
    <dbReference type="NCBI Taxonomy" id="92480"/>
    <lineage>
        <taxon>Eukaryota</taxon>
        <taxon>Viridiplantae</taxon>
        <taxon>Streptophyta</taxon>
        <taxon>Embryophyta</taxon>
        <taxon>Tracheophyta</taxon>
        <taxon>Spermatophyta</taxon>
        <taxon>Magnoliopsida</taxon>
        <taxon>eudicotyledons</taxon>
        <taxon>Gunneridae</taxon>
        <taxon>Pentapetalae</taxon>
        <taxon>rosids</taxon>
        <taxon>fabids</taxon>
        <taxon>Fabales</taxon>
        <taxon>Fabaceae</taxon>
        <taxon>Papilionoideae</taxon>
        <taxon>50 kb inversion clade</taxon>
        <taxon>NPAAA clade</taxon>
        <taxon>indigoferoid/millettioid clade</taxon>
        <taxon>Phaseoleae</taxon>
        <taxon>Sphenostylis</taxon>
    </lineage>
</organism>
<keyword evidence="1" id="KW-0611">Plant defense</keyword>
<dbReference type="InterPro" id="IPR058546">
    <property type="entry name" value="RPS4B/Roq1-like_LRR"/>
</dbReference>
<evidence type="ECO:0000259" key="2">
    <source>
        <dbReference type="Pfam" id="PF23286"/>
    </source>
</evidence>
<dbReference type="PANTHER" id="PTHR47186:SF3">
    <property type="entry name" value="OS09G0267800 PROTEIN"/>
    <property type="match status" value="1"/>
</dbReference>
<dbReference type="SUPFAM" id="SSF52047">
    <property type="entry name" value="RNI-like"/>
    <property type="match status" value="1"/>
</dbReference>
<evidence type="ECO:0000313" key="3">
    <source>
        <dbReference type="EMBL" id="CAJ1952287.1"/>
    </source>
</evidence>
<proteinExistence type="predicted"/>
<dbReference type="Pfam" id="PF23286">
    <property type="entry name" value="LRR_13"/>
    <property type="match status" value="1"/>
</dbReference>
<evidence type="ECO:0000256" key="1">
    <source>
        <dbReference type="ARBA" id="ARBA00022821"/>
    </source>
</evidence>
<evidence type="ECO:0000313" key="4">
    <source>
        <dbReference type="Proteomes" id="UP001189624"/>
    </source>
</evidence>
<dbReference type="EMBL" id="OY731401">
    <property type="protein sequence ID" value="CAJ1952287.1"/>
    <property type="molecule type" value="Genomic_DNA"/>
</dbReference>
<dbReference type="Proteomes" id="UP001189624">
    <property type="component" value="Chromosome 4"/>
</dbReference>
<dbReference type="PANTHER" id="PTHR47186">
    <property type="entry name" value="LEUCINE-RICH REPEAT-CONTAINING PROTEIN 57"/>
    <property type="match status" value="1"/>
</dbReference>
<accession>A0AA86SD18</accession>
<name>A0AA86SD18_9FABA</name>
<feature type="domain" description="Disease resistance protein RPS4B/Roq1-like leucine-rich repeats" evidence="2">
    <location>
        <begin position="74"/>
        <end position="245"/>
    </location>
</feature>
<dbReference type="AlphaFoldDB" id="A0AA86SD18"/>
<protein>
    <recommendedName>
        <fullName evidence="2">Disease resistance protein RPS4B/Roq1-like leucine-rich repeats domain-containing protein</fullName>
    </recommendedName>
</protein>
<keyword evidence="4" id="KW-1185">Reference proteome</keyword>
<reference evidence="3" key="1">
    <citation type="submission" date="2023-10" db="EMBL/GenBank/DDBJ databases">
        <authorList>
            <person name="Domelevo Entfellner J.-B."/>
        </authorList>
    </citation>
    <scope>NUCLEOTIDE SEQUENCE</scope>
</reference>
<dbReference type="Gramene" id="rna-AYBTSS11_LOCUS15219">
    <property type="protein sequence ID" value="CAJ1952287.1"/>
    <property type="gene ID" value="gene-AYBTSS11_LOCUS15219"/>
</dbReference>
<sequence>MQKFVYLRVLNFDECRYLTHLPDSIAGLSNLEELSFLGCFNLIAVHDSINFLVKLKTVKASGCIRLKSFPPLKLPSLEHLGLSHCHSLENFPEILGKMENMTKLTLYNTPVKRFPVSFQNLIGLQELNLRLNGMGIGVVRLPTSIIQMPELTAISGEGLQGWQWLQEEEGTENFGSLVSSKVEDLSANYCNLNDDFFSIDFTWFAHLKKLNLRYNNFSIIPECINKCQFLWMLDVSHCRHLREIKGVPPTLKEFFAIACESLTSSSIDMFLNQELHEGGYTSFNLPGARIPEWLDQRSRGPSISFWFRNNFPDKVLCFVIAPMLNYDKYFCPSVFINGNKFTSEIPNFSKGTDHTYLSDLRLRNFTCSPYDFSFENEWNHVEIKYLVVGCKETSLQIGIHIFNQETSMEDVRFTDPYSTRGK</sequence>
<dbReference type="InterPro" id="IPR032675">
    <property type="entry name" value="LRR_dom_sf"/>
</dbReference>
<gene>
    <name evidence="3" type="ORF">AYBTSS11_LOCUS15219</name>
</gene>
<dbReference type="Gene3D" id="3.80.10.10">
    <property type="entry name" value="Ribonuclease Inhibitor"/>
    <property type="match status" value="2"/>
</dbReference>